<accession>A0A1B6QBH3</accession>
<dbReference type="EMBL" id="CM000761">
    <property type="protein sequence ID" value="OQU89146.1"/>
    <property type="molecule type" value="Genomic_DNA"/>
</dbReference>
<keyword evidence="3" id="KW-1185">Reference proteome</keyword>
<dbReference type="InParanoid" id="A0A1B6QBH3"/>
<dbReference type="EMBL" id="CM000761">
    <property type="protein sequence ID" value="OQU89145.1"/>
    <property type="molecule type" value="Genomic_DNA"/>
</dbReference>
<dbReference type="Gramene" id="KXG35266">
    <property type="protein sequence ID" value="KXG35266"/>
    <property type="gene ID" value="SORBI_3002G151300"/>
</dbReference>
<dbReference type="Gramene" id="OQU89146">
    <property type="protein sequence ID" value="OQU89146"/>
    <property type="gene ID" value="SORBI_3002G151300"/>
</dbReference>
<dbReference type="Proteomes" id="UP000000768">
    <property type="component" value="Chromosome 2"/>
</dbReference>
<evidence type="ECO:0000313" key="2">
    <source>
        <dbReference type="EMBL" id="KXG35266.1"/>
    </source>
</evidence>
<reference evidence="2" key="2">
    <citation type="submission" date="2017-02" db="EMBL/GenBank/DDBJ databases">
        <title>WGS assembly of Sorghum bicolor.</title>
        <authorList>
            <person name="Paterson A."/>
            <person name="Mullet J."/>
            <person name="Bowers J."/>
            <person name="Bruggmann R."/>
            <person name="Dubchak I."/>
            <person name="Grimwood J."/>
            <person name="Gundlach H."/>
            <person name="Haberer G."/>
            <person name="Hellsten U."/>
            <person name="Mitros T."/>
            <person name="Poliakov A."/>
            <person name="Schmutz J."/>
            <person name="Spannagl M."/>
            <person name="Tang H."/>
            <person name="Wang X."/>
            <person name="Wicker T."/>
            <person name="Bharti A."/>
            <person name="Chapman J."/>
            <person name="Feltus F."/>
            <person name="Gowik U."/>
            <person name="Grigoriev I."/>
            <person name="Lyons E."/>
            <person name="Maher C."/>
            <person name="Martis M."/>
            <person name="Narechania A."/>
            <person name="Otillar R."/>
            <person name="Penning B."/>
            <person name="Salamov A."/>
            <person name="Wang Y."/>
            <person name="Zhang L."/>
            <person name="Carpita N."/>
            <person name="Freeling M."/>
            <person name="Gingle A."/>
            <person name="Hash C."/>
            <person name="Keller B."/>
            <person name="Klein P."/>
            <person name="Kresovich S."/>
            <person name="Mccann M."/>
            <person name="Ming R."/>
            <person name="Peterson D."/>
            <person name="Rahman M."/>
            <person name="Ware D."/>
            <person name="Westhoff P."/>
            <person name="Mayer K."/>
            <person name="Messing J."/>
            <person name="Sims D."/>
            <person name="Jenkins J."/>
            <person name="Shu S."/>
            <person name="Rokhsar D."/>
        </authorList>
    </citation>
    <scope>NUCLEOTIDE SEQUENCE</scope>
</reference>
<dbReference type="AlphaFoldDB" id="A0A1B6QBH3"/>
<organism evidence="2 3">
    <name type="scientific">Sorghum bicolor</name>
    <name type="common">Sorghum</name>
    <name type="synonym">Sorghum vulgare</name>
    <dbReference type="NCBI Taxonomy" id="4558"/>
    <lineage>
        <taxon>Eukaryota</taxon>
        <taxon>Viridiplantae</taxon>
        <taxon>Streptophyta</taxon>
        <taxon>Embryophyta</taxon>
        <taxon>Tracheophyta</taxon>
        <taxon>Spermatophyta</taxon>
        <taxon>Magnoliopsida</taxon>
        <taxon>Liliopsida</taxon>
        <taxon>Poales</taxon>
        <taxon>Poaceae</taxon>
        <taxon>PACMAD clade</taxon>
        <taxon>Panicoideae</taxon>
        <taxon>Andropogonodae</taxon>
        <taxon>Andropogoneae</taxon>
        <taxon>Sorghinae</taxon>
        <taxon>Sorghum</taxon>
    </lineage>
</organism>
<name>A0A1B6QBH3_SORBI</name>
<feature type="compositionally biased region" description="Basic and acidic residues" evidence="1">
    <location>
        <begin position="28"/>
        <end position="38"/>
    </location>
</feature>
<dbReference type="Gramene" id="OQU89145">
    <property type="protein sequence ID" value="OQU89145"/>
    <property type="gene ID" value="SORBI_3002G151300"/>
</dbReference>
<evidence type="ECO:0000256" key="1">
    <source>
        <dbReference type="SAM" id="MobiDB-lite"/>
    </source>
</evidence>
<evidence type="ECO:0000313" key="3">
    <source>
        <dbReference type="Proteomes" id="UP000000768"/>
    </source>
</evidence>
<protein>
    <submittedName>
        <fullName evidence="2">Uncharacterized protein</fullName>
    </submittedName>
</protein>
<proteinExistence type="predicted"/>
<dbReference type="ExpressionAtlas" id="A0A1B6QBH3">
    <property type="expression patterns" value="baseline and differential"/>
</dbReference>
<gene>
    <name evidence="2" type="ORF">SORBI_3002G151300</name>
</gene>
<feature type="compositionally biased region" description="Polar residues" evidence="1">
    <location>
        <begin position="18"/>
        <end position="27"/>
    </location>
</feature>
<sequence length="132" mass="15314">MIAICYPFSTVPRPPTIRNKSILPSDSQEARPHPRDSPQSHGPIPSLDVQSRPRPRAIERRRNHRHERRRNRHHERRRNRRHEHVVTAATSLDEIAVRTTTTSLDESAVGTNATSVRGRRWQPWSWGCVLPC</sequence>
<reference evidence="2 3" key="1">
    <citation type="journal article" date="2009" name="Nature">
        <title>The Sorghum bicolor genome and the diversification of grasses.</title>
        <authorList>
            <person name="Paterson A.H."/>
            <person name="Bowers J.E."/>
            <person name="Bruggmann R."/>
            <person name="Dubchak I."/>
            <person name="Grimwood J."/>
            <person name="Gundlach H."/>
            <person name="Haberer G."/>
            <person name="Hellsten U."/>
            <person name="Mitros T."/>
            <person name="Poliakov A."/>
            <person name="Schmutz J."/>
            <person name="Spannagl M."/>
            <person name="Tang H."/>
            <person name="Wang X."/>
            <person name="Wicker T."/>
            <person name="Bharti A.K."/>
            <person name="Chapman J."/>
            <person name="Feltus F.A."/>
            <person name="Gowik U."/>
            <person name="Grigoriev I.V."/>
            <person name="Lyons E."/>
            <person name="Maher C.A."/>
            <person name="Martis M."/>
            <person name="Narechania A."/>
            <person name="Otillar R.P."/>
            <person name="Penning B.W."/>
            <person name="Salamov A.A."/>
            <person name="Wang Y."/>
            <person name="Zhang L."/>
            <person name="Carpita N.C."/>
            <person name="Freeling M."/>
            <person name="Gingle A.R."/>
            <person name="Hash C.T."/>
            <person name="Keller B."/>
            <person name="Klein P."/>
            <person name="Kresovich S."/>
            <person name="McCann M.C."/>
            <person name="Ming R."/>
            <person name="Peterson D.G."/>
            <person name="Mehboob-ur-Rahman"/>
            <person name="Ware D."/>
            <person name="Westhoff P."/>
            <person name="Mayer K.F."/>
            <person name="Messing J."/>
            <person name="Rokhsar D.S."/>
        </authorList>
    </citation>
    <scope>NUCLEOTIDE SEQUENCE [LARGE SCALE GENOMIC DNA]</scope>
    <source>
        <strain evidence="3">cv. BTx623</strain>
    </source>
</reference>
<dbReference type="EMBL" id="CM000761">
    <property type="protein sequence ID" value="KXG35266.1"/>
    <property type="molecule type" value="Genomic_DNA"/>
</dbReference>
<feature type="compositionally biased region" description="Basic residues" evidence="1">
    <location>
        <begin position="53"/>
        <end position="83"/>
    </location>
</feature>
<reference evidence="3" key="3">
    <citation type="journal article" date="2018" name="Plant J.">
        <title>The Sorghum bicolor reference genome: improved assembly, gene annotations, a transcriptome atlas, and signatures of genome organization.</title>
        <authorList>
            <person name="McCormick R.F."/>
            <person name="Truong S.K."/>
            <person name="Sreedasyam A."/>
            <person name="Jenkins J."/>
            <person name="Shu S."/>
            <person name="Sims D."/>
            <person name="Kennedy M."/>
            <person name="Amirebrahimi M."/>
            <person name="Weers B.D."/>
            <person name="McKinley B."/>
            <person name="Mattison A."/>
            <person name="Morishige D.T."/>
            <person name="Grimwood J."/>
            <person name="Schmutz J."/>
            <person name="Mullet J.E."/>
        </authorList>
    </citation>
    <scope>NUCLEOTIDE SEQUENCE [LARGE SCALE GENOMIC DNA]</scope>
    <source>
        <strain evidence="3">cv. BTx623</strain>
    </source>
</reference>
<feature type="region of interest" description="Disordered" evidence="1">
    <location>
        <begin position="1"/>
        <end position="84"/>
    </location>
</feature>